<feature type="domain" description="Glycosyltransferase 2-like" evidence="9">
    <location>
        <begin position="7"/>
        <end position="164"/>
    </location>
</feature>
<dbReference type="InterPro" id="IPR001173">
    <property type="entry name" value="Glyco_trans_2-like"/>
</dbReference>
<organism evidence="10 11">
    <name type="scientific">Pseudodesulfovibrio aespoeensis (strain ATCC 700646 / DSM 10631 / Aspo-2)</name>
    <name type="common">Desulfovibrio aespoeensis</name>
    <dbReference type="NCBI Taxonomy" id="643562"/>
    <lineage>
        <taxon>Bacteria</taxon>
        <taxon>Pseudomonadati</taxon>
        <taxon>Thermodesulfobacteriota</taxon>
        <taxon>Desulfovibrionia</taxon>
        <taxon>Desulfovibrionales</taxon>
        <taxon>Desulfovibrionaceae</taxon>
    </lineage>
</organism>
<keyword evidence="3 10" id="KW-0808">Transferase</keyword>
<feature type="transmembrane region" description="Helical" evidence="8">
    <location>
        <begin position="268"/>
        <end position="289"/>
    </location>
</feature>
<reference evidence="10 11" key="2">
    <citation type="journal article" date="2014" name="Genome Announc.">
        <title>Complete Genome Sequence of the Subsurface, Mesophilic Sulfate-Reducing Bacterium Desulfovibrio aespoeensis Aspo-2.</title>
        <authorList>
            <person name="Pedersen K."/>
            <person name="Bengtsson A."/>
            <person name="Edlund J."/>
            <person name="Rabe L."/>
            <person name="Hazen T."/>
            <person name="Chakraborty R."/>
            <person name="Goodwin L."/>
            <person name="Shapiro N."/>
        </authorList>
    </citation>
    <scope>NUCLEOTIDE SEQUENCE [LARGE SCALE GENOMIC DNA]</scope>
    <source>
        <strain evidence="11">ATCC 700646 / DSM 10631 / Aspo-2</strain>
    </source>
</reference>
<sequence>MNTTHISIVVPAFNEAESVQELFLRTKKVMDELNVTYEFILVDDGSTDGTAERLMELRRENPQIAILRHYRNHGKSLALMQAFDVARGRILVTMDADLQDQPEDIPKFLAKLVDGYDMVGGCRQSREDGKLRWIASKLFNWLVYKLAGSHFKDINCGFKAFTHDVASRFDLRGDMHRLMPLLAVTTGARFGEVPIDHAPRRYGVSKYRLVRHRGLLDVFAFSAIRSTQTRPFHVFTEMGFSSSVIGILLLGLWLAVAYGFDSAGASSAILLGLGCWFVLVGTLCPFFGLHLEAMTSYLNDTAWRKTLIKHYSEAEDVSDV</sequence>
<keyword evidence="4 8" id="KW-0812">Transmembrane</keyword>
<keyword evidence="1" id="KW-1003">Cell membrane</keyword>
<dbReference type="KEGG" id="das:Daes_0702"/>
<dbReference type="Pfam" id="PF00535">
    <property type="entry name" value="Glycos_transf_2"/>
    <property type="match status" value="1"/>
</dbReference>
<feature type="transmembrane region" description="Helical" evidence="8">
    <location>
        <begin position="234"/>
        <end position="256"/>
    </location>
</feature>
<gene>
    <name evidence="10" type="ordered locus">Daes_0702</name>
</gene>
<dbReference type="InterPro" id="IPR029044">
    <property type="entry name" value="Nucleotide-diphossugar_trans"/>
</dbReference>
<keyword evidence="5" id="KW-0448">Lipopolysaccharide biosynthesis</keyword>
<evidence type="ECO:0000256" key="8">
    <source>
        <dbReference type="SAM" id="Phobius"/>
    </source>
</evidence>
<keyword evidence="6 8" id="KW-1133">Transmembrane helix</keyword>
<dbReference type="STRING" id="643562.Daes_0702"/>
<evidence type="ECO:0000256" key="5">
    <source>
        <dbReference type="ARBA" id="ARBA00022985"/>
    </source>
</evidence>
<evidence type="ECO:0000256" key="2">
    <source>
        <dbReference type="ARBA" id="ARBA00022676"/>
    </source>
</evidence>
<protein>
    <submittedName>
        <fullName evidence="10">Glycosyl transferase family 2</fullName>
    </submittedName>
</protein>
<dbReference type="eggNOG" id="COG0463">
    <property type="taxonomic scope" value="Bacteria"/>
</dbReference>
<evidence type="ECO:0000256" key="4">
    <source>
        <dbReference type="ARBA" id="ARBA00022692"/>
    </source>
</evidence>
<dbReference type="CDD" id="cd04187">
    <property type="entry name" value="DPM1_like_bac"/>
    <property type="match status" value="1"/>
</dbReference>
<dbReference type="PANTHER" id="PTHR48090">
    <property type="entry name" value="UNDECAPRENYL-PHOSPHATE 4-DEOXY-4-FORMAMIDO-L-ARABINOSE TRANSFERASE-RELATED"/>
    <property type="match status" value="1"/>
</dbReference>
<evidence type="ECO:0000259" key="9">
    <source>
        <dbReference type="Pfam" id="PF00535"/>
    </source>
</evidence>
<dbReference type="SUPFAM" id="SSF53448">
    <property type="entry name" value="Nucleotide-diphospho-sugar transferases"/>
    <property type="match status" value="1"/>
</dbReference>
<keyword evidence="2" id="KW-0328">Glycosyltransferase</keyword>
<proteinExistence type="predicted"/>
<evidence type="ECO:0000256" key="1">
    <source>
        <dbReference type="ARBA" id="ARBA00022475"/>
    </source>
</evidence>
<evidence type="ECO:0000313" key="11">
    <source>
        <dbReference type="Proteomes" id="UP000002191"/>
    </source>
</evidence>
<evidence type="ECO:0000256" key="6">
    <source>
        <dbReference type="ARBA" id="ARBA00022989"/>
    </source>
</evidence>
<evidence type="ECO:0000256" key="3">
    <source>
        <dbReference type="ARBA" id="ARBA00022679"/>
    </source>
</evidence>
<dbReference type="RefSeq" id="WP_013513650.1">
    <property type="nucleotide sequence ID" value="NC_014844.1"/>
</dbReference>
<evidence type="ECO:0000256" key="7">
    <source>
        <dbReference type="ARBA" id="ARBA00023136"/>
    </source>
</evidence>
<dbReference type="GO" id="GO:0016757">
    <property type="term" value="F:glycosyltransferase activity"/>
    <property type="evidence" value="ECO:0007669"/>
    <property type="project" value="UniProtKB-KW"/>
</dbReference>
<dbReference type="InterPro" id="IPR050256">
    <property type="entry name" value="Glycosyltransferase_2"/>
</dbReference>
<name>E6VZK5_PSEA9</name>
<dbReference type="AlphaFoldDB" id="E6VZK5"/>
<dbReference type="Gene3D" id="3.90.550.10">
    <property type="entry name" value="Spore Coat Polysaccharide Biosynthesis Protein SpsA, Chain A"/>
    <property type="match status" value="1"/>
</dbReference>
<accession>E6VZK5</accession>
<dbReference type="HOGENOM" id="CLU_033536_0_0_7"/>
<dbReference type="Proteomes" id="UP000002191">
    <property type="component" value="Chromosome"/>
</dbReference>
<reference evidence="11" key="1">
    <citation type="submission" date="2010-12" db="EMBL/GenBank/DDBJ databases">
        <title>Complete sequence of Desulfovibrio aespoeensis Aspo-2.</title>
        <authorList>
            <consortium name="US DOE Joint Genome Institute"/>
            <person name="Lucas S."/>
            <person name="Copeland A."/>
            <person name="Lapidus A."/>
            <person name="Cheng J.-F."/>
            <person name="Goodwin L."/>
            <person name="Pitluck S."/>
            <person name="Chertkov O."/>
            <person name="Misra M."/>
            <person name="Detter J.C."/>
            <person name="Han C."/>
            <person name="Tapia R."/>
            <person name="Land M."/>
            <person name="Hauser L."/>
            <person name="Kyrpides N."/>
            <person name="Ivanova N."/>
            <person name="Ovchinnikova G."/>
            <person name="Pedersen K."/>
            <person name="Jagevall S."/>
            <person name="Hazen T."/>
            <person name="Woyke T."/>
        </authorList>
    </citation>
    <scope>NUCLEOTIDE SEQUENCE [LARGE SCALE GENOMIC DNA]</scope>
    <source>
        <strain evidence="11">ATCC 700646 / DSM 10631 / Aspo-2</strain>
    </source>
</reference>
<keyword evidence="11" id="KW-1185">Reference proteome</keyword>
<dbReference type="EMBL" id="CP002431">
    <property type="protein sequence ID" value="ADU61719.1"/>
    <property type="molecule type" value="Genomic_DNA"/>
</dbReference>
<dbReference type="OrthoDB" id="9802649at2"/>
<dbReference type="PANTHER" id="PTHR48090:SF3">
    <property type="entry name" value="UNDECAPRENYL-PHOSPHATE 4-DEOXY-4-FORMAMIDO-L-ARABINOSE TRANSFERASE"/>
    <property type="match status" value="1"/>
</dbReference>
<evidence type="ECO:0000313" key="10">
    <source>
        <dbReference type="EMBL" id="ADU61719.1"/>
    </source>
</evidence>
<keyword evidence="7 8" id="KW-0472">Membrane</keyword>
<dbReference type="GO" id="GO:0009103">
    <property type="term" value="P:lipopolysaccharide biosynthetic process"/>
    <property type="evidence" value="ECO:0007669"/>
    <property type="project" value="UniProtKB-KW"/>
</dbReference>
<dbReference type="GO" id="GO:0005886">
    <property type="term" value="C:plasma membrane"/>
    <property type="evidence" value="ECO:0007669"/>
    <property type="project" value="TreeGrafter"/>
</dbReference>